<keyword evidence="7" id="KW-0482">Metalloprotease</keyword>
<dbReference type="Proteomes" id="UP000254712">
    <property type="component" value="Unassembled WGS sequence"/>
</dbReference>
<keyword evidence="3 9" id="KW-0645">Protease</keyword>
<dbReference type="GO" id="GO:0046872">
    <property type="term" value="F:metal ion binding"/>
    <property type="evidence" value="ECO:0007669"/>
    <property type="project" value="UniProtKB-KW"/>
</dbReference>
<evidence type="ECO:0000256" key="4">
    <source>
        <dbReference type="ARBA" id="ARBA00022723"/>
    </source>
</evidence>
<evidence type="ECO:0000256" key="6">
    <source>
        <dbReference type="ARBA" id="ARBA00022833"/>
    </source>
</evidence>
<keyword evidence="5 9" id="KW-0378">Hydrolase</keyword>
<keyword evidence="4" id="KW-0479">Metal-binding</keyword>
<evidence type="ECO:0000256" key="2">
    <source>
        <dbReference type="ARBA" id="ARBA00007261"/>
    </source>
</evidence>
<dbReference type="PROSITE" id="PS00143">
    <property type="entry name" value="INSULINASE"/>
    <property type="match status" value="1"/>
</dbReference>
<organism evidence="9 10">
    <name type="scientific">Salmonella enterica I</name>
    <dbReference type="NCBI Taxonomy" id="59201"/>
    <lineage>
        <taxon>Bacteria</taxon>
        <taxon>Pseudomonadati</taxon>
        <taxon>Pseudomonadota</taxon>
        <taxon>Gammaproteobacteria</taxon>
        <taxon>Enterobacterales</taxon>
        <taxon>Enterobacteriaceae</taxon>
        <taxon>Salmonella</taxon>
    </lineage>
</organism>
<protein>
    <submittedName>
        <fullName evidence="9">Protease</fullName>
        <ecNumber evidence="9">3.4.24.55</ecNumber>
    </submittedName>
</protein>
<evidence type="ECO:0000256" key="3">
    <source>
        <dbReference type="ARBA" id="ARBA00022670"/>
    </source>
</evidence>
<comment type="similarity">
    <text evidence="2">Belongs to the peptidase M16 family.</text>
</comment>
<name>A0A379WMP3_SALET</name>
<dbReference type="PANTHER" id="PTHR43690">
    <property type="entry name" value="NARDILYSIN"/>
    <property type="match status" value="1"/>
</dbReference>
<dbReference type="Pfam" id="PF00675">
    <property type="entry name" value="Peptidase_M16"/>
    <property type="match status" value="1"/>
</dbReference>
<evidence type="ECO:0000256" key="7">
    <source>
        <dbReference type="ARBA" id="ARBA00023049"/>
    </source>
</evidence>
<dbReference type="Gene3D" id="3.30.830.10">
    <property type="entry name" value="Metalloenzyme, LuxS/M16 peptidase-like"/>
    <property type="match status" value="1"/>
</dbReference>
<dbReference type="InterPro" id="IPR050626">
    <property type="entry name" value="Peptidase_M16"/>
</dbReference>
<dbReference type="InterPro" id="IPR011249">
    <property type="entry name" value="Metalloenz_LuxS/M16"/>
</dbReference>
<comment type="cofactor">
    <cofactor evidence="1">
        <name>Zn(2+)</name>
        <dbReference type="ChEBI" id="CHEBI:29105"/>
    </cofactor>
</comment>
<dbReference type="EC" id="3.4.24.55" evidence="9"/>
<feature type="domain" description="Peptidase M16 N-terminal" evidence="8">
    <location>
        <begin position="59"/>
        <end position="152"/>
    </location>
</feature>
<evidence type="ECO:0000256" key="5">
    <source>
        <dbReference type="ARBA" id="ARBA00022801"/>
    </source>
</evidence>
<dbReference type="InterPro" id="IPR011765">
    <property type="entry name" value="Pept_M16_N"/>
</dbReference>
<dbReference type="GO" id="GO:0004222">
    <property type="term" value="F:metalloendopeptidase activity"/>
    <property type="evidence" value="ECO:0007669"/>
    <property type="project" value="UniProtKB-EC"/>
</dbReference>
<dbReference type="GO" id="GO:0006508">
    <property type="term" value="P:proteolysis"/>
    <property type="evidence" value="ECO:0007669"/>
    <property type="project" value="UniProtKB-KW"/>
</dbReference>
<dbReference type="EMBL" id="UGXT01000002">
    <property type="protein sequence ID" value="SUH35170.1"/>
    <property type="molecule type" value="Genomic_DNA"/>
</dbReference>
<gene>
    <name evidence="9" type="primary">ptrA_1</name>
    <name evidence="9" type="ORF">NCTC8261_01383</name>
</gene>
<proteinExistence type="inferred from homology"/>
<evidence type="ECO:0000256" key="1">
    <source>
        <dbReference type="ARBA" id="ARBA00001947"/>
    </source>
</evidence>
<accession>A0A379WMP3</accession>
<evidence type="ECO:0000313" key="9">
    <source>
        <dbReference type="EMBL" id="SUH35170.1"/>
    </source>
</evidence>
<evidence type="ECO:0000313" key="10">
    <source>
        <dbReference type="Proteomes" id="UP000254712"/>
    </source>
</evidence>
<sequence>MMRSVNAPQHLVQSVIVIGRPLGPAVQADIVGNRCKKLSVKAIKIPGQYQAIRLDNDMVVLLVSDPQAVKSLSALVVPVGSLEDPEAHQGLAHYLEHMCLMGSKKYPQADSLAEYLKRHGGSHNASTAPYRTAFYLEVENDALPGAVDRWAERHCRAIAR</sequence>
<dbReference type="AlphaFoldDB" id="A0A379WMP3"/>
<keyword evidence="6" id="KW-0862">Zinc</keyword>
<dbReference type="SUPFAM" id="SSF63411">
    <property type="entry name" value="LuxS/MPP-like metallohydrolase"/>
    <property type="match status" value="1"/>
</dbReference>
<dbReference type="PANTHER" id="PTHR43690:SF18">
    <property type="entry name" value="INSULIN-DEGRADING ENZYME-RELATED"/>
    <property type="match status" value="1"/>
</dbReference>
<reference evidence="9 10" key="1">
    <citation type="submission" date="2018-06" db="EMBL/GenBank/DDBJ databases">
        <authorList>
            <consortium name="Pathogen Informatics"/>
            <person name="Doyle S."/>
        </authorList>
    </citation>
    <scope>NUCLEOTIDE SEQUENCE [LARGE SCALE GENOMIC DNA]</scope>
    <source>
        <strain evidence="9 10">NCTC8261</strain>
    </source>
</reference>
<dbReference type="InterPro" id="IPR001431">
    <property type="entry name" value="Pept_M16_Zn_BS"/>
</dbReference>
<evidence type="ECO:0000259" key="8">
    <source>
        <dbReference type="Pfam" id="PF00675"/>
    </source>
</evidence>